<evidence type="ECO:0008006" key="11">
    <source>
        <dbReference type="Google" id="ProtNLM"/>
    </source>
</evidence>
<keyword evidence="5" id="KW-0999">Mitochondrion inner membrane</keyword>
<keyword evidence="10" id="KW-1185">Reference proteome</keyword>
<keyword evidence="6" id="KW-1133">Transmembrane helix</keyword>
<dbReference type="PANTHER" id="PTHR21304">
    <property type="entry name" value="MICOS COMPLEX SUBUNIT MIC10"/>
    <property type="match status" value="1"/>
</dbReference>
<dbReference type="InterPro" id="IPR007512">
    <property type="entry name" value="Mic10"/>
</dbReference>
<evidence type="ECO:0000256" key="2">
    <source>
        <dbReference type="ARBA" id="ARBA00004434"/>
    </source>
</evidence>
<comment type="caution">
    <text evidence="9">The sequence shown here is derived from an EMBL/GenBank/DDBJ whole genome shotgun (WGS) entry which is preliminary data.</text>
</comment>
<dbReference type="Proteomes" id="UP000815325">
    <property type="component" value="Unassembled WGS sequence"/>
</dbReference>
<evidence type="ECO:0000256" key="1">
    <source>
        <dbReference type="ARBA" id="ARBA00002689"/>
    </source>
</evidence>
<evidence type="ECO:0000256" key="8">
    <source>
        <dbReference type="ARBA" id="ARBA00023136"/>
    </source>
</evidence>
<evidence type="ECO:0000256" key="3">
    <source>
        <dbReference type="ARBA" id="ARBA00006792"/>
    </source>
</evidence>
<sequence length="85" mass="9139">MEKSGPSSPQLQLDEKWDKAIDLTLRRFSHGLAIGGIGSLLLFRGAGMRTAITAFSAGMGVGSAWQQVSSEFEDLVPEMLASKKQ</sequence>
<protein>
    <recommendedName>
        <fullName evidence="11">MICOS complex subunit MIC10</fullName>
    </recommendedName>
</protein>
<keyword evidence="8" id="KW-0472">Membrane</keyword>
<dbReference type="PANTHER" id="PTHR21304:SF0">
    <property type="entry name" value="MICOS COMPLEX SUBUNIT MIC10"/>
    <property type="match status" value="1"/>
</dbReference>
<dbReference type="EMBL" id="MU069610">
    <property type="protein sequence ID" value="KAF5837576.1"/>
    <property type="molecule type" value="Genomic_DNA"/>
</dbReference>
<organism evidence="9 10">
    <name type="scientific">Dunaliella salina</name>
    <name type="common">Green alga</name>
    <name type="synonym">Protococcus salinus</name>
    <dbReference type="NCBI Taxonomy" id="3046"/>
    <lineage>
        <taxon>Eukaryota</taxon>
        <taxon>Viridiplantae</taxon>
        <taxon>Chlorophyta</taxon>
        <taxon>core chlorophytes</taxon>
        <taxon>Chlorophyceae</taxon>
        <taxon>CS clade</taxon>
        <taxon>Chlamydomonadales</taxon>
        <taxon>Dunaliellaceae</taxon>
        <taxon>Dunaliella</taxon>
    </lineage>
</organism>
<evidence type="ECO:0000256" key="4">
    <source>
        <dbReference type="ARBA" id="ARBA00022692"/>
    </source>
</evidence>
<evidence type="ECO:0000256" key="5">
    <source>
        <dbReference type="ARBA" id="ARBA00022792"/>
    </source>
</evidence>
<dbReference type="Pfam" id="PF04418">
    <property type="entry name" value="DUF543"/>
    <property type="match status" value="1"/>
</dbReference>
<evidence type="ECO:0000313" key="10">
    <source>
        <dbReference type="Proteomes" id="UP000815325"/>
    </source>
</evidence>
<comment type="function">
    <text evidence="1">Component of the MICOS complex, a large protein complex of the mitochondrial inner membrane that plays crucial roles in the maintenance of crista junctions, inner membrane architecture, and formation of contact sites to the outer membrane.</text>
</comment>
<comment type="subcellular location">
    <subcellularLocation>
        <location evidence="2">Mitochondrion inner membrane</location>
        <topology evidence="2">Single-pass membrane protein</topology>
    </subcellularLocation>
</comment>
<proteinExistence type="inferred from homology"/>
<evidence type="ECO:0000313" key="9">
    <source>
        <dbReference type="EMBL" id="KAF5837576.1"/>
    </source>
</evidence>
<evidence type="ECO:0000256" key="7">
    <source>
        <dbReference type="ARBA" id="ARBA00023128"/>
    </source>
</evidence>
<comment type="similarity">
    <text evidence="3">Belongs to the MICOS complex subunit Mic10 family.</text>
</comment>
<evidence type="ECO:0000256" key="6">
    <source>
        <dbReference type="ARBA" id="ARBA00022989"/>
    </source>
</evidence>
<reference evidence="9" key="1">
    <citation type="submission" date="2017-08" db="EMBL/GenBank/DDBJ databases">
        <authorList>
            <person name="Polle J.E."/>
            <person name="Barry K."/>
            <person name="Cushman J."/>
            <person name="Schmutz J."/>
            <person name="Tran D."/>
            <person name="Hathwaick L.T."/>
            <person name="Yim W.C."/>
            <person name="Jenkins J."/>
            <person name="Mckie-Krisberg Z.M."/>
            <person name="Prochnik S."/>
            <person name="Lindquist E."/>
            <person name="Dockter R.B."/>
            <person name="Adam C."/>
            <person name="Molina H."/>
            <person name="Bunkerborg J."/>
            <person name="Jin E."/>
            <person name="Buchheim M."/>
            <person name="Magnuson J."/>
        </authorList>
    </citation>
    <scope>NUCLEOTIDE SEQUENCE</scope>
    <source>
        <strain evidence="9">CCAP 19/18</strain>
    </source>
</reference>
<name>A0ABQ7GSI1_DUNSA</name>
<gene>
    <name evidence="9" type="ORF">DUNSADRAFT_4147</name>
</gene>
<keyword evidence="7" id="KW-0496">Mitochondrion</keyword>
<accession>A0ABQ7GSI1</accession>
<keyword evidence="4" id="KW-0812">Transmembrane</keyword>